<proteinExistence type="predicted"/>
<protein>
    <submittedName>
        <fullName evidence="1">Uncharacterized protein</fullName>
    </submittedName>
</protein>
<dbReference type="AlphaFoldDB" id="A0A5M9JQ54"/>
<gene>
    <name evidence="1" type="ORF">EYC84_000173</name>
</gene>
<name>A0A5M9JQ54_MONFR</name>
<organism evidence="1 2">
    <name type="scientific">Monilinia fructicola</name>
    <name type="common">Brown rot fungus</name>
    <name type="synonym">Ciboria fructicola</name>
    <dbReference type="NCBI Taxonomy" id="38448"/>
    <lineage>
        <taxon>Eukaryota</taxon>
        <taxon>Fungi</taxon>
        <taxon>Dikarya</taxon>
        <taxon>Ascomycota</taxon>
        <taxon>Pezizomycotina</taxon>
        <taxon>Leotiomycetes</taxon>
        <taxon>Helotiales</taxon>
        <taxon>Sclerotiniaceae</taxon>
        <taxon>Monilinia</taxon>
    </lineage>
</organism>
<keyword evidence="2" id="KW-1185">Reference proteome</keyword>
<reference evidence="1 2" key="1">
    <citation type="submission" date="2019-06" db="EMBL/GenBank/DDBJ databases">
        <title>Genome Sequence of the Brown Rot Fungal Pathogen Monilinia fructicola.</title>
        <authorList>
            <person name="De Miccolis Angelini R.M."/>
            <person name="Landi L."/>
            <person name="Abate D."/>
            <person name="Pollastro S."/>
            <person name="Romanazzi G."/>
            <person name="Faretra F."/>
        </authorList>
    </citation>
    <scope>NUCLEOTIDE SEQUENCE [LARGE SCALE GENOMIC DNA]</scope>
    <source>
        <strain evidence="1 2">Mfrc123</strain>
    </source>
</reference>
<evidence type="ECO:0000313" key="2">
    <source>
        <dbReference type="Proteomes" id="UP000322873"/>
    </source>
</evidence>
<accession>A0A5M9JQ54</accession>
<dbReference type="Proteomes" id="UP000322873">
    <property type="component" value="Unassembled WGS sequence"/>
</dbReference>
<evidence type="ECO:0000313" key="1">
    <source>
        <dbReference type="EMBL" id="KAA8570780.1"/>
    </source>
</evidence>
<sequence>MDTSETIVAQYARSIDPVVPVEEALRRVARLPVTTIDSEKEALALLEIERLALAETWCTMTQDFGIKGTYSTGPHTFESVITLVKEAQDQINNRKRIGGGKPKQYYNKFASNVQQQILKNVLETMDKESGLRATGVLKGIWRTDSWEREGVERLDILSVQEARPLIDADPLGEDLEIHSLDEKRWFLRSTIWDSSKDLETFIKGNSVDLLNTLPSSTWAATAVAMRLREWLECNECTFLWIQGEADHKYPSDLSVLAGSVIDASTTSKTPIIFHFCEPIKKSDQREGLSLEQACAISLVYALIRQLIGLLAPEIDGEIDLSPSRFSPLKKPLESWKDALSLLVDLLTLAPGVLLCAIDGFEYIDYGKGKSMCSDILTVLNDRKSLACKDGVVFKTLFTTAGSSRTLDNYLGTDETVFNAEPRRQSYGRAGPGQRSFLH</sequence>
<dbReference type="EMBL" id="VICG01000006">
    <property type="protein sequence ID" value="KAA8570780.1"/>
    <property type="molecule type" value="Genomic_DNA"/>
</dbReference>
<dbReference type="VEuPathDB" id="FungiDB:MFRU_011g01650"/>
<comment type="caution">
    <text evidence="1">The sequence shown here is derived from an EMBL/GenBank/DDBJ whole genome shotgun (WGS) entry which is preliminary data.</text>
</comment>